<evidence type="ECO:0000313" key="4">
    <source>
        <dbReference type="Proteomes" id="UP000703269"/>
    </source>
</evidence>
<comment type="caution">
    <text evidence="3">The sequence shown here is derived from an EMBL/GenBank/DDBJ whole genome shotgun (WGS) entry which is preliminary data.</text>
</comment>
<proteinExistence type="predicted"/>
<keyword evidence="4" id="KW-1185">Reference proteome</keyword>
<dbReference type="Proteomes" id="UP000703269">
    <property type="component" value="Unassembled WGS sequence"/>
</dbReference>
<keyword evidence="2" id="KW-1133">Transmembrane helix</keyword>
<protein>
    <submittedName>
        <fullName evidence="3">Uncharacterized protein</fullName>
    </submittedName>
</protein>
<keyword evidence="2" id="KW-0812">Transmembrane</keyword>
<feature type="transmembrane region" description="Helical" evidence="2">
    <location>
        <begin position="33"/>
        <end position="51"/>
    </location>
</feature>
<gene>
    <name evidence="3" type="ORF">PsYK624_077720</name>
</gene>
<organism evidence="3 4">
    <name type="scientific">Phanerochaete sordida</name>
    <dbReference type="NCBI Taxonomy" id="48140"/>
    <lineage>
        <taxon>Eukaryota</taxon>
        <taxon>Fungi</taxon>
        <taxon>Dikarya</taxon>
        <taxon>Basidiomycota</taxon>
        <taxon>Agaricomycotina</taxon>
        <taxon>Agaricomycetes</taxon>
        <taxon>Polyporales</taxon>
        <taxon>Phanerochaetaceae</taxon>
        <taxon>Phanerochaete</taxon>
    </lineage>
</organism>
<evidence type="ECO:0000256" key="2">
    <source>
        <dbReference type="SAM" id="Phobius"/>
    </source>
</evidence>
<name>A0A9P3GBK3_9APHY</name>
<keyword evidence="2" id="KW-0472">Membrane</keyword>
<accession>A0A9P3GBK3</accession>
<dbReference type="OrthoDB" id="2756573at2759"/>
<dbReference type="AlphaFoldDB" id="A0A9P3GBK3"/>
<feature type="region of interest" description="Disordered" evidence="1">
    <location>
        <begin position="125"/>
        <end position="160"/>
    </location>
</feature>
<evidence type="ECO:0000313" key="3">
    <source>
        <dbReference type="EMBL" id="GJE91622.1"/>
    </source>
</evidence>
<evidence type="ECO:0000256" key="1">
    <source>
        <dbReference type="SAM" id="MobiDB-lite"/>
    </source>
</evidence>
<dbReference type="EMBL" id="BPQB01000022">
    <property type="protein sequence ID" value="GJE91622.1"/>
    <property type="molecule type" value="Genomic_DNA"/>
</dbReference>
<reference evidence="3 4" key="1">
    <citation type="submission" date="2021-08" db="EMBL/GenBank/DDBJ databases">
        <title>Draft Genome Sequence of Phanerochaete sordida strain YK-624.</title>
        <authorList>
            <person name="Mori T."/>
            <person name="Dohra H."/>
            <person name="Suzuki T."/>
            <person name="Kawagishi H."/>
            <person name="Hirai H."/>
        </authorList>
    </citation>
    <scope>NUCLEOTIDE SEQUENCE [LARGE SCALE GENOMIC DNA]</scope>
    <source>
        <strain evidence="3 4">YK-624</strain>
    </source>
</reference>
<sequence length="176" mass="19243">MTWKKAYHRQQDVKLVNLRSSASLTQTILRDGTAYFIAMILVNIAEVLTITHGPSTAFAGPFLDALPPIIVCRFIMNLRRSFAHSGYTEDSETVLDSPGAMQTVSLVFRQFHRGLDDFGRSLDVGDGASQTSSVDSMRSRGASVLSDETTDEDLAGERGIGLMELRRNRTAASPSS</sequence>